<keyword evidence="2" id="KW-1185">Reference proteome</keyword>
<gene>
    <name evidence="1" type="ORF">L2E82_17138</name>
</gene>
<proteinExistence type="predicted"/>
<evidence type="ECO:0000313" key="1">
    <source>
        <dbReference type="EMBL" id="KAI3767057.1"/>
    </source>
</evidence>
<dbReference type="Proteomes" id="UP001055811">
    <property type="component" value="Linkage Group LG03"/>
</dbReference>
<comment type="caution">
    <text evidence="1">The sequence shown here is derived from an EMBL/GenBank/DDBJ whole genome shotgun (WGS) entry which is preliminary data.</text>
</comment>
<name>A0ACB9F7G3_CICIN</name>
<organism evidence="1 2">
    <name type="scientific">Cichorium intybus</name>
    <name type="common">Chicory</name>
    <dbReference type="NCBI Taxonomy" id="13427"/>
    <lineage>
        <taxon>Eukaryota</taxon>
        <taxon>Viridiplantae</taxon>
        <taxon>Streptophyta</taxon>
        <taxon>Embryophyta</taxon>
        <taxon>Tracheophyta</taxon>
        <taxon>Spermatophyta</taxon>
        <taxon>Magnoliopsida</taxon>
        <taxon>eudicotyledons</taxon>
        <taxon>Gunneridae</taxon>
        <taxon>Pentapetalae</taxon>
        <taxon>asterids</taxon>
        <taxon>campanulids</taxon>
        <taxon>Asterales</taxon>
        <taxon>Asteraceae</taxon>
        <taxon>Cichorioideae</taxon>
        <taxon>Cichorieae</taxon>
        <taxon>Cichoriinae</taxon>
        <taxon>Cichorium</taxon>
    </lineage>
</organism>
<protein>
    <submittedName>
        <fullName evidence="1">Uncharacterized protein</fullName>
    </submittedName>
</protein>
<sequence length="152" mass="17056">MGFESQQKLFGSIPTSALSYFWGTPALTPAGVALYKDDNHQKDQRTMNYNWVEGLNVPLTQPPHLQLDGFPLIRDWRKASGMNEKANHATVAFIQCKLLLDLVNARELDKQVEVSLGGINYSTNVMKNLLLSITNIYESVKNMASEVLRARS</sequence>
<reference evidence="2" key="1">
    <citation type="journal article" date="2022" name="Mol. Ecol. Resour.">
        <title>The genomes of chicory, endive, great burdock and yacon provide insights into Asteraceae palaeo-polyploidization history and plant inulin production.</title>
        <authorList>
            <person name="Fan W."/>
            <person name="Wang S."/>
            <person name="Wang H."/>
            <person name="Wang A."/>
            <person name="Jiang F."/>
            <person name="Liu H."/>
            <person name="Zhao H."/>
            <person name="Xu D."/>
            <person name="Zhang Y."/>
        </authorList>
    </citation>
    <scope>NUCLEOTIDE SEQUENCE [LARGE SCALE GENOMIC DNA]</scope>
    <source>
        <strain evidence="2">cv. Punajuju</strain>
    </source>
</reference>
<evidence type="ECO:0000313" key="2">
    <source>
        <dbReference type="Proteomes" id="UP001055811"/>
    </source>
</evidence>
<accession>A0ACB9F7G3</accession>
<dbReference type="EMBL" id="CM042011">
    <property type="protein sequence ID" value="KAI3767057.1"/>
    <property type="molecule type" value="Genomic_DNA"/>
</dbReference>
<reference evidence="1 2" key="2">
    <citation type="journal article" date="2022" name="Mol. Ecol. Resour.">
        <title>The genomes of chicory, endive, great burdock and yacon provide insights into Asteraceae paleo-polyploidization history and plant inulin production.</title>
        <authorList>
            <person name="Fan W."/>
            <person name="Wang S."/>
            <person name="Wang H."/>
            <person name="Wang A."/>
            <person name="Jiang F."/>
            <person name="Liu H."/>
            <person name="Zhao H."/>
            <person name="Xu D."/>
            <person name="Zhang Y."/>
        </authorList>
    </citation>
    <scope>NUCLEOTIDE SEQUENCE [LARGE SCALE GENOMIC DNA]</scope>
    <source>
        <strain evidence="2">cv. Punajuju</strain>
        <tissue evidence="1">Leaves</tissue>
    </source>
</reference>